<accession>A0AAV8Q129</accession>
<proteinExistence type="predicted"/>
<comment type="caution">
    <text evidence="1">The sequence shown here is derived from an EMBL/GenBank/DDBJ whole genome shotgun (WGS) entry which is preliminary data.</text>
</comment>
<organism evidence="1 2">
    <name type="scientific">Ensete ventricosum</name>
    <name type="common">Abyssinian banana</name>
    <name type="synonym">Musa ensete</name>
    <dbReference type="NCBI Taxonomy" id="4639"/>
    <lineage>
        <taxon>Eukaryota</taxon>
        <taxon>Viridiplantae</taxon>
        <taxon>Streptophyta</taxon>
        <taxon>Embryophyta</taxon>
        <taxon>Tracheophyta</taxon>
        <taxon>Spermatophyta</taxon>
        <taxon>Magnoliopsida</taxon>
        <taxon>Liliopsida</taxon>
        <taxon>Zingiberales</taxon>
        <taxon>Musaceae</taxon>
        <taxon>Ensete</taxon>
    </lineage>
</organism>
<gene>
    <name evidence="1" type="ORF">OPV22_005348</name>
</gene>
<reference evidence="1 2" key="1">
    <citation type="submission" date="2022-12" db="EMBL/GenBank/DDBJ databases">
        <title>Chromosome-scale assembly of the Ensete ventricosum genome.</title>
        <authorList>
            <person name="Dussert Y."/>
            <person name="Stocks J."/>
            <person name="Wendawek A."/>
            <person name="Woldeyes F."/>
            <person name="Nichols R.A."/>
            <person name="Borrell J.S."/>
        </authorList>
    </citation>
    <scope>NUCLEOTIDE SEQUENCE [LARGE SCALE GENOMIC DNA]</scope>
    <source>
        <strain evidence="2">cv. Maze</strain>
        <tissue evidence="1">Seeds</tissue>
    </source>
</reference>
<evidence type="ECO:0000313" key="1">
    <source>
        <dbReference type="EMBL" id="KAJ8504462.1"/>
    </source>
</evidence>
<sequence length="80" mass="8613">MSYESTAPSAVKLLLTVLPTMEASTRACGVGEDGLVAGGRHCCLVELSCRSLRVVFRGFVMLFRRQQGMDVAAVCCSQLE</sequence>
<name>A0AAV8Q129_ENSVE</name>
<dbReference type="Proteomes" id="UP001222027">
    <property type="component" value="Unassembled WGS sequence"/>
</dbReference>
<dbReference type="AlphaFoldDB" id="A0AAV8Q129"/>
<keyword evidence="2" id="KW-1185">Reference proteome</keyword>
<protein>
    <recommendedName>
        <fullName evidence="3">Secreted protein</fullName>
    </recommendedName>
</protein>
<dbReference type="EMBL" id="JAQQAF010000002">
    <property type="protein sequence ID" value="KAJ8504462.1"/>
    <property type="molecule type" value="Genomic_DNA"/>
</dbReference>
<evidence type="ECO:0008006" key="3">
    <source>
        <dbReference type="Google" id="ProtNLM"/>
    </source>
</evidence>
<evidence type="ECO:0000313" key="2">
    <source>
        <dbReference type="Proteomes" id="UP001222027"/>
    </source>
</evidence>